<name>A0A645F954_9ZZZZ</name>
<dbReference type="AlphaFoldDB" id="A0A645F954"/>
<proteinExistence type="predicted"/>
<accession>A0A645F954</accession>
<evidence type="ECO:0000313" key="1">
    <source>
        <dbReference type="EMBL" id="MPN10898.1"/>
    </source>
</evidence>
<gene>
    <name evidence="1" type="ORF">SDC9_158195</name>
</gene>
<reference evidence="1" key="1">
    <citation type="submission" date="2019-08" db="EMBL/GenBank/DDBJ databases">
        <authorList>
            <person name="Kucharzyk K."/>
            <person name="Murdoch R.W."/>
            <person name="Higgins S."/>
            <person name="Loffler F."/>
        </authorList>
    </citation>
    <scope>NUCLEOTIDE SEQUENCE</scope>
</reference>
<dbReference type="EMBL" id="VSSQ01057089">
    <property type="protein sequence ID" value="MPN10898.1"/>
    <property type="molecule type" value="Genomic_DNA"/>
</dbReference>
<sequence length="58" mass="6433">MSRFKSKTEMEANSFAFFAMMIGETAENINILDAAIHKGIPEQIAIKVCDLSQSVLQL</sequence>
<protein>
    <submittedName>
        <fullName evidence="1">Uncharacterized protein</fullName>
    </submittedName>
</protein>
<organism evidence="1">
    <name type="scientific">bioreactor metagenome</name>
    <dbReference type="NCBI Taxonomy" id="1076179"/>
    <lineage>
        <taxon>unclassified sequences</taxon>
        <taxon>metagenomes</taxon>
        <taxon>ecological metagenomes</taxon>
    </lineage>
</organism>
<comment type="caution">
    <text evidence="1">The sequence shown here is derived from an EMBL/GenBank/DDBJ whole genome shotgun (WGS) entry which is preliminary data.</text>
</comment>